<comment type="caution">
    <text evidence="2">The sequence shown here is derived from an EMBL/GenBank/DDBJ whole genome shotgun (WGS) entry which is preliminary data.</text>
</comment>
<keyword evidence="3" id="KW-1185">Reference proteome</keyword>
<evidence type="ECO:0000256" key="1">
    <source>
        <dbReference type="SAM" id="MobiDB-lite"/>
    </source>
</evidence>
<protein>
    <submittedName>
        <fullName evidence="2">Uncharacterized protein</fullName>
    </submittedName>
</protein>
<evidence type="ECO:0000313" key="2">
    <source>
        <dbReference type="EMBL" id="GAA2213650.1"/>
    </source>
</evidence>
<feature type="region of interest" description="Disordered" evidence="1">
    <location>
        <begin position="88"/>
        <end position="115"/>
    </location>
</feature>
<organism evidence="2 3">
    <name type="scientific">Nonomuraea monospora</name>
    <dbReference type="NCBI Taxonomy" id="568818"/>
    <lineage>
        <taxon>Bacteria</taxon>
        <taxon>Bacillati</taxon>
        <taxon>Actinomycetota</taxon>
        <taxon>Actinomycetes</taxon>
        <taxon>Streptosporangiales</taxon>
        <taxon>Streptosporangiaceae</taxon>
        <taxon>Nonomuraea</taxon>
    </lineage>
</organism>
<dbReference type="Proteomes" id="UP001499843">
    <property type="component" value="Unassembled WGS sequence"/>
</dbReference>
<sequence>MAVKPQVSIIALVDVIGALSDRSLLNGNLVLIDDGSFASRAQGTPDLCTIVQPGQVVQWTALAVDLQTPVEIKNIEFLRLQPPPGAPAYPAPQAGWEGPAPAPQPAQPAYAAAGHGPGAFPPGPTAVAGAPTTESEKLDLEIWAGVVPYYMVPGVAYRYRLEFQMYEGPYSVLYVETPSLMRI</sequence>
<accession>A0ABP5PS32</accession>
<gene>
    <name evidence="2" type="ORF">GCM10009850_091130</name>
</gene>
<reference evidence="3" key="1">
    <citation type="journal article" date="2019" name="Int. J. Syst. Evol. Microbiol.">
        <title>The Global Catalogue of Microorganisms (GCM) 10K type strain sequencing project: providing services to taxonomists for standard genome sequencing and annotation.</title>
        <authorList>
            <consortium name="The Broad Institute Genomics Platform"/>
            <consortium name="The Broad Institute Genome Sequencing Center for Infectious Disease"/>
            <person name="Wu L."/>
            <person name="Ma J."/>
        </authorList>
    </citation>
    <scope>NUCLEOTIDE SEQUENCE [LARGE SCALE GENOMIC DNA]</scope>
    <source>
        <strain evidence="3">JCM 16114</strain>
    </source>
</reference>
<proteinExistence type="predicted"/>
<dbReference type="RefSeq" id="WP_344489658.1">
    <property type="nucleotide sequence ID" value="NZ_BAAAQX010000034.1"/>
</dbReference>
<dbReference type="EMBL" id="BAAAQX010000034">
    <property type="protein sequence ID" value="GAA2213650.1"/>
    <property type="molecule type" value="Genomic_DNA"/>
</dbReference>
<evidence type="ECO:0000313" key="3">
    <source>
        <dbReference type="Proteomes" id="UP001499843"/>
    </source>
</evidence>
<name>A0ABP5PS32_9ACTN</name>